<dbReference type="EMBL" id="JAUSUQ010000001">
    <property type="protein sequence ID" value="MDQ0337617.1"/>
    <property type="molecule type" value="Genomic_DNA"/>
</dbReference>
<evidence type="ECO:0000313" key="2">
    <source>
        <dbReference type="Proteomes" id="UP001232445"/>
    </source>
</evidence>
<dbReference type="InterPro" id="IPR046350">
    <property type="entry name" value="Cystatin_sf"/>
</dbReference>
<dbReference type="SUPFAM" id="SSF54403">
    <property type="entry name" value="Cystatin/monellin"/>
    <property type="match status" value="1"/>
</dbReference>
<proteinExistence type="predicted"/>
<evidence type="ECO:0000313" key="1">
    <source>
        <dbReference type="EMBL" id="MDQ0337617.1"/>
    </source>
</evidence>
<keyword evidence="2" id="KW-1185">Reference proteome</keyword>
<gene>
    <name evidence="1" type="ORF">J2S00_000387</name>
</gene>
<reference evidence="1 2" key="1">
    <citation type="submission" date="2023-07" db="EMBL/GenBank/DDBJ databases">
        <title>Genomic Encyclopedia of Type Strains, Phase IV (KMG-IV): sequencing the most valuable type-strain genomes for metagenomic binning, comparative biology and taxonomic classification.</title>
        <authorList>
            <person name="Goeker M."/>
        </authorList>
    </citation>
    <scope>NUCLEOTIDE SEQUENCE [LARGE SCALE GENOMIC DNA]</scope>
    <source>
        <strain evidence="1 2">DSM 17740</strain>
    </source>
</reference>
<dbReference type="RefSeq" id="WP_307334862.1">
    <property type="nucleotide sequence ID" value="NZ_JAUSUQ010000001.1"/>
</dbReference>
<comment type="caution">
    <text evidence="1">The sequence shown here is derived from an EMBL/GenBank/DDBJ whole genome shotgun (WGS) entry which is preliminary data.</text>
</comment>
<name>A0ABU0CN84_9BACI</name>
<protein>
    <submittedName>
        <fullName evidence="1">Uncharacterized protein YpmB</fullName>
    </submittedName>
</protein>
<organism evidence="1 2">
    <name type="scientific">Caldalkalibacillus uzonensis</name>
    <dbReference type="NCBI Taxonomy" id="353224"/>
    <lineage>
        <taxon>Bacteria</taxon>
        <taxon>Bacillati</taxon>
        <taxon>Bacillota</taxon>
        <taxon>Bacilli</taxon>
        <taxon>Bacillales</taxon>
        <taxon>Bacillaceae</taxon>
        <taxon>Caldalkalibacillus</taxon>
    </lineage>
</organism>
<accession>A0ABU0CN84</accession>
<sequence length="157" mass="17989">MKKWLIASSLCIGLIIWLMVNIGLSLKQDQHAGFVEARAVAEQETGGEVLEQFRFHGEQTYFIFTIEDDSEQKFYVVVDEQGQLKSFPAAEARLTQEDVAQMVSAEYADWTVKAVRPAYVNQQLCWEVLAVDDQGRMIYAYYTMADGQFIKSYTLEH</sequence>
<dbReference type="Proteomes" id="UP001232445">
    <property type="component" value="Unassembled WGS sequence"/>
</dbReference>
<dbReference type="Gene3D" id="3.10.450.40">
    <property type="match status" value="2"/>
</dbReference>